<comment type="caution">
    <text evidence="1">The sequence shown here is derived from an EMBL/GenBank/DDBJ whole genome shotgun (WGS) entry which is preliminary data.</text>
</comment>
<dbReference type="RefSeq" id="WP_255919247.1">
    <property type="nucleotide sequence ID" value="NZ_JANFNG010000003.1"/>
</dbReference>
<dbReference type="EMBL" id="JANFNG010000003">
    <property type="protein sequence ID" value="MCQ4080351.1"/>
    <property type="molecule type" value="Genomic_DNA"/>
</dbReference>
<keyword evidence="2" id="KW-1185">Reference proteome</keyword>
<sequence length="86" mass="9669">MRSEECEFTGGPLDGRVMAVLVGATGKPPKVYTVPVPGEGGAPGLVHVYRLAPAARPRRSRWRYAYDAEGRPPRMRWPWGRNHRRT</sequence>
<proteinExistence type="predicted"/>
<protein>
    <recommendedName>
        <fullName evidence="3">YD repeat-containing protein</fullName>
    </recommendedName>
</protein>
<evidence type="ECO:0000313" key="1">
    <source>
        <dbReference type="EMBL" id="MCQ4080351.1"/>
    </source>
</evidence>
<dbReference type="Proteomes" id="UP001057702">
    <property type="component" value="Unassembled WGS sequence"/>
</dbReference>
<dbReference type="NCBIfam" id="TIGR01643">
    <property type="entry name" value="YD_repeat_2x"/>
    <property type="match status" value="1"/>
</dbReference>
<organism evidence="1 2">
    <name type="scientific">Streptomyces humicola</name>
    <dbReference type="NCBI Taxonomy" id="2953240"/>
    <lineage>
        <taxon>Bacteria</taxon>
        <taxon>Bacillati</taxon>
        <taxon>Actinomycetota</taxon>
        <taxon>Actinomycetes</taxon>
        <taxon>Kitasatosporales</taxon>
        <taxon>Streptomycetaceae</taxon>
        <taxon>Streptomyces</taxon>
    </lineage>
</organism>
<evidence type="ECO:0000313" key="2">
    <source>
        <dbReference type="Proteomes" id="UP001057702"/>
    </source>
</evidence>
<dbReference type="InterPro" id="IPR006530">
    <property type="entry name" value="YD"/>
</dbReference>
<evidence type="ECO:0008006" key="3">
    <source>
        <dbReference type="Google" id="ProtNLM"/>
    </source>
</evidence>
<reference evidence="1" key="1">
    <citation type="submission" date="2022-06" db="EMBL/GenBank/DDBJ databases">
        <title>Draft genome sequence of Streptomyces sp. RB6PN25 isolated from peat swamp forest in Thailand.</title>
        <authorList>
            <person name="Duangmal K."/>
            <person name="Klaysubun C."/>
        </authorList>
    </citation>
    <scope>NUCLEOTIDE SEQUENCE</scope>
    <source>
        <strain evidence="1">RB6PN25</strain>
    </source>
</reference>
<gene>
    <name evidence="1" type="ORF">NGB36_07005</name>
</gene>
<accession>A0ABT1PRQ5</accession>
<name>A0ABT1PRQ5_9ACTN</name>